<dbReference type="SUPFAM" id="SSF81606">
    <property type="entry name" value="PP2C-like"/>
    <property type="match status" value="1"/>
</dbReference>
<dbReference type="RefSeq" id="WP_346114929.1">
    <property type="nucleotide sequence ID" value="NZ_BAAAMU010000189.1"/>
</dbReference>
<dbReference type="CDD" id="cd00130">
    <property type="entry name" value="PAS"/>
    <property type="match status" value="1"/>
</dbReference>
<keyword evidence="6" id="KW-1185">Reference proteome</keyword>
<organism evidence="5 6">
    <name type="scientific">Nonomuraea maheshkhaliensis</name>
    <dbReference type="NCBI Taxonomy" id="419590"/>
    <lineage>
        <taxon>Bacteria</taxon>
        <taxon>Bacillati</taxon>
        <taxon>Actinomycetota</taxon>
        <taxon>Actinomycetes</taxon>
        <taxon>Streptosporangiales</taxon>
        <taxon>Streptosporangiaceae</taxon>
        <taxon>Nonomuraea</taxon>
    </lineage>
</organism>
<dbReference type="SUPFAM" id="SSF55785">
    <property type="entry name" value="PYP-like sensor domain (PAS domain)"/>
    <property type="match status" value="1"/>
</dbReference>
<dbReference type="InterPro" id="IPR003018">
    <property type="entry name" value="GAF"/>
</dbReference>
<dbReference type="Gene3D" id="3.30.450.20">
    <property type="entry name" value="PAS domain"/>
    <property type="match status" value="1"/>
</dbReference>
<accession>A0ABN2HSX3</accession>
<dbReference type="SUPFAM" id="SSF55781">
    <property type="entry name" value="GAF domain-like"/>
    <property type="match status" value="2"/>
</dbReference>
<dbReference type="InterPro" id="IPR001932">
    <property type="entry name" value="PPM-type_phosphatase-like_dom"/>
</dbReference>
<dbReference type="InterPro" id="IPR000014">
    <property type="entry name" value="PAS"/>
</dbReference>
<dbReference type="Pfam" id="PF13185">
    <property type="entry name" value="GAF_2"/>
    <property type="match status" value="2"/>
</dbReference>
<dbReference type="Pfam" id="PF08448">
    <property type="entry name" value="PAS_4"/>
    <property type="match status" value="1"/>
</dbReference>
<reference evidence="5 6" key="1">
    <citation type="journal article" date="2019" name="Int. J. Syst. Evol. Microbiol.">
        <title>The Global Catalogue of Microorganisms (GCM) 10K type strain sequencing project: providing services to taxonomists for standard genome sequencing and annotation.</title>
        <authorList>
            <consortium name="The Broad Institute Genomics Platform"/>
            <consortium name="The Broad Institute Genome Sequencing Center for Infectious Disease"/>
            <person name="Wu L."/>
            <person name="Ma J."/>
        </authorList>
    </citation>
    <scope>NUCLEOTIDE SEQUENCE [LARGE SCALE GENOMIC DNA]</scope>
    <source>
        <strain evidence="5 6">JCM 13929</strain>
    </source>
</reference>
<dbReference type="Gene3D" id="3.30.450.40">
    <property type="match status" value="2"/>
</dbReference>
<dbReference type="InterPro" id="IPR029016">
    <property type="entry name" value="GAF-like_dom_sf"/>
</dbReference>
<proteinExistence type="predicted"/>
<feature type="domain" description="GAF" evidence="2">
    <location>
        <begin position="11"/>
        <end position="177"/>
    </location>
</feature>
<dbReference type="InterPro" id="IPR052016">
    <property type="entry name" value="Bact_Sigma-Reg"/>
</dbReference>
<evidence type="ECO:0000259" key="2">
    <source>
        <dbReference type="SMART" id="SM00065"/>
    </source>
</evidence>
<evidence type="ECO:0000313" key="5">
    <source>
        <dbReference type="EMBL" id="GAA1692975.1"/>
    </source>
</evidence>
<name>A0ABN2HSX3_9ACTN</name>
<sequence length="728" mass="77906">MRSRAEERIRPYTAGLDEALARVVRDTTAHIGAIYLLSPPGEVPGGVPGGVVDNGEQVLLMEAEIGMPGQIVKPWTRIRTNASAPVAAAVRRRRLIWVPDRQEMAARFPGSALALPYRFACVAVPLVEGARLWGALALLWPASRPAELATAEREAVEAAAHNMATLLGQAADSGHRLEPAEEPRVLPQGRALMPEPHAAMAGYLDRLRGACVALNLDGVITFADATGAALLGADVAELRGKPLWEVASWLKDPVFEDRCRAAVVSQELTWCTARHPDGRELRFWLYPDPSGISLRITPAAQDDPANAYPRDPSAGAAGMHRVDVYYNFLHMVAGLTRALNVREAVDLIADHVMPVFRAAAMAIIIAEGGRMRIVGSHGYPTDVLDRFDGLPLASPTPVAQVLRSGEPLFAGSWSELGELYPELNRDGPMQAWALLPLAVSDDIFGCCVLAFDHPHPFTAEQRATLTALAGMMGPALDRALVYDTKDRLSHTLQTSLLPGSLPEIAGLEVAARYVPATRGVGVGGDFYDLIRLDDTTAAAVIADVQGHNMTAAALMGQVRTAIHAHAATGAGPGDVLMHTNRLLLDLRADLFTSCLLVYVNLRLRTLCAANAGHLPPLLRPPSMPAEVIDVPPGVLLGIDPDADYPTVQTPFPPGAVLALYTDGLVESPGTDLDEAIGGLAAHLTRACDEPLEHLTDALLDHAPHTRHRADDIALMLLQHRGTGPQRTP</sequence>
<dbReference type="PANTHER" id="PTHR43156:SF2">
    <property type="entry name" value="STAGE II SPORULATION PROTEIN E"/>
    <property type="match status" value="1"/>
</dbReference>
<evidence type="ECO:0000256" key="1">
    <source>
        <dbReference type="ARBA" id="ARBA00022801"/>
    </source>
</evidence>
<dbReference type="SMART" id="SM00331">
    <property type="entry name" value="PP2C_SIG"/>
    <property type="match status" value="1"/>
</dbReference>
<dbReference type="InterPro" id="IPR035965">
    <property type="entry name" value="PAS-like_dom_sf"/>
</dbReference>
<dbReference type="PANTHER" id="PTHR43156">
    <property type="entry name" value="STAGE II SPORULATION PROTEIN E-RELATED"/>
    <property type="match status" value="1"/>
</dbReference>
<dbReference type="InterPro" id="IPR013656">
    <property type="entry name" value="PAS_4"/>
</dbReference>
<feature type="domain" description="PPM-type phosphatase" evidence="4">
    <location>
        <begin position="504"/>
        <end position="719"/>
    </location>
</feature>
<dbReference type="Pfam" id="PF07228">
    <property type="entry name" value="SpoIIE"/>
    <property type="match status" value="1"/>
</dbReference>
<feature type="domain" description="GAF" evidence="2">
    <location>
        <begin position="340"/>
        <end position="486"/>
    </location>
</feature>
<evidence type="ECO:0000313" key="6">
    <source>
        <dbReference type="Proteomes" id="UP001500064"/>
    </source>
</evidence>
<dbReference type="Gene3D" id="3.60.40.10">
    <property type="entry name" value="PPM-type phosphatase domain"/>
    <property type="match status" value="1"/>
</dbReference>
<gene>
    <name evidence="5" type="ORF">GCM10009733_106150</name>
</gene>
<evidence type="ECO:0000259" key="4">
    <source>
        <dbReference type="SMART" id="SM00331"/>
    </source>
</evidence>
<protein>
    <submittedName>
        <fullName evidence="5">SpoIIE family protein phosphatase</fullName>
    </submittedName>
</protein>
<dbReference type="SMART" id="SM00065">
    <property type="entry name" value="GAF"/>
    <property type="match status" value="2"/>
</dbReference>
<evidence type="ECO:0000259" key="3">
    <source>
        <dbReference type="SMART" id="SM00091"/>
    </source>
</evidence>
<dbReference type="SMART" id="SM00091">
    <property type="entry name" value="PAS"/>
    <property type="match status" value="1"/>
</dbReference>
<feature type="domain" description="PAS" evidence="3">
    <location>
        <begin position="198"/>
        <end position="264"/>
    </location>
</feature>
<dbReference type="EMBL" id="BAAAMU010000189">
    <property type="protein sequence ID" value="GAA1692975.1"/>
    <property type="molecule type" value="Genomic_DNA"/>
</dbReference>
<keyword evidence="1" id="KW-0378">Hydrolase</keyword>
<dbReference type="Proteomes" id="UP001500064">
    <property type="component" value="Unassembled WGS sequence"/>
</dbReference>
<dbReference type="InterPro" id="IPR036457">
    <property type="entry name" value="PPM-type-like_dom_sf"/>
</dbReference>
<comment type="caution">
    <text evidence="5">The sequence shown here is derived from an EMBL/GenBank/DDBJ whole genome shotgun (WGS) entry which is preliminary data.</text>
</comment>